<dbReference type="CDD" id="cd01043">
    <property type="entry name" value="DPS"/>
    <property type="match status" value="1"/>
</dbReference>
<evidence type="ECO:0000313" key="4">
    <source>
        <dbReference type="EMBL" id="AXK60574.1"/>
    </source>
</evidence>
<dbReference type="Pfam" id="PF00210">
    <property type="entry name" value="Ferritin"/>
    <property type="match status" value="1"/>
</dbReference>
<dbReference type="InterPro" id="IPR008331">
    <property type="entry name" value="Ferritin_DPS_dom"/>
</dbReference>
<name>A0A345ZBA7_9BACT</name>
<dbReference type="EMBL" id="CP025544">
    <property type="protein sequence ID" value="AXK60574.1"/>
    <property type="molecule type" value="Genomic_DNA"/>
</dbReference>
<organism evidence="4 5">
    <name type="scientific">Candidatus Chromulinivorax destructor</name>
    <dbReference type="NCBI Taxonomy" id="2066483"/>
    <lineage>
        <taxon>Bacteria</taxon>
        <taxon>Candidatus Babelota</taxon>
        <taxon>Candidatus Babeliae</taxon>
        <taxon>Candidatus Babeliales</taxon>
        <taxon>Candidatus Chromulinivoraceae</taxon>
        <taxon>Candidatus Chromulinivorax</taxon>
    </lineage>
</organism>
<dbReference type="Proteomes" id="UP000254834">
    <property type="component" value="Chromosome"/>
</dbReference>
<gene>
    <name evidence="4" type="ORF">C0J27_02340</name>
</gene>
<evidence type="ECO:0000259" key="3">
    <source>
        <dbReference type="Pfam" id="PF00210"/>
    </source>
</evidence>
<accession>A0A345ZBA7</accession>
<evidence type="ECO:0000256" key="1">
    <source>
        <dbReference type="ARBA" id="ARBA00009497"/>
    </source>
</evidence>
<reference evidence="4 5" key="1">
    <citation type="submission" date="2017-12" db="EMBL/GenBank/DDBJ databases">
        <title>Chromulinavorax destructans is a abundant pathogen of dominant heterotrophic picoflagllates.</title>
        <authorList>
            <person name="Deeg C.M."/>
            <person name="Zimmer M."/>
            <person name="Suttle C.A."/>
        </authorList>
    </citation>
    <scope>NUCLEOTIDE SEQUENCE [LARGE SCALE GENOMIC DNA]</scope>
    <source>
        <strain evidence="4 5">SeV1</strain>
    </source>
</reference>
<evidence type="ECO:0000313" key="5">
    <source>
        <dbReference type="Proteomes" id="UP000254834"/>
    </source>
</evidence>
<dbReference type="PANTHER" id="PTHR42932">
    <property type="entry name" value="GENERAL STRESS PROTEIN 20U"/>
    <property type="match status" value="1"/>
</dbReference>
<dbReference type="SUPFAM" id="SSF47240">
    <property type="entry name" value="Ferritin-like"/>
    <property type="match status" value="1"/>
</dbReference>
<protein>
    <submittedName>
        <fullName evidence="4">DNA starvation/stationary phase protection protein</fullName>
    </submittedName>
</protein>
<dbReference type="InterPro" id="IPR012347">
    <property type="entry name" value="Ferritin-like"/>
</dbReference>
<dbReference type="InterPro" id="IPR009078">
    <property type="entry name" value="Ferritin-like_SF"/>
</dbReference>
<dbReference type="GO" id="GO:0008199">
    <property type="term" value="F:ferric iron binding"/>
    <property type="evidence" value="ECO:0007669"/>
    <property type="project" value="InterPro"/>
</dbReference>
<dbReference type="Gene3D" id="1.20.1260.10">
    <property type="match status" value="1"/>
</dbReference>
<dbReference type="AlphaFoldDB" id="A0A345ZBA7"/>
<dbReference type="InterPro" id="IPR002177">
    <property type="entry name" value="DPS_DNA-bd"/>
</dbReference>
<sequence length="168" mass="19819">MCCKIKFLNYTELFYMKQKQQEFIAGYLNKLLANTSVLLIQTLNYHWNVTGKEFHDYHLLFDKQYNELFGYLDLLAERVRVVEGVALGSMDAMIKVATLKEDKGEIPAPNQMIRRLFEQYEYQVAEYRDAIKALQADTDDFGSINMLEDLLMKHEKTVWMLRSLLDKQ</sequence>
<dbReference type="PANTHER" id="PTHR42932:SF3">
    <property type="entry name" value="DNA PROTECTION DURING STARVATION PROTEIN"/>
    <property type="match status" value="1"/>
</dbReference>
<dbReference type="OrthoDB" id="9797023at2"/>
<feature type="domain" description="Ferritin/DPS" evidence="3">
    <location>
        <begin position="27"/>
        <end position="167"/>
    </location>
</feature>
<proteinExistence type="inferred from homology"/>
<comment type="similarity">
    <text evidence="1 2">Belongs to the Dps family.</text>
</comment>
<keyword evidence="5" id="KW-1185">Reference proteome</keyword>
<dbReference type="PRINTS" id="PR01346">
    <property type="entry name" value="HELNAPAPROT"/>
</dbReference>
<dbReference type="KEGG" id="cdes:C0J27_02340"/>
<evidence type="ECO:0000256" key="2">
    <source>
        <dbReference type="RuleBase" id="RU003875"/>
    </source>
</evidence>
<dbReference type="PIRSF" id="PIRSF005900">
    <property type="entry name" value="Dps"/>
    <property type="match status" value="1"/>
</dbReference>